<sequence>MNVSLSSDEPAKALQLMARMAPFNPPRLAPRVHKNYAMRLYVAYTGYLCLMASEALYPFKPPLATGGFWSLTEYNSQKFLIDRPLGRYSVRDRTDLAYPDRTPVYEDRSSNDDGSFQVLIQPADKRPPANWTSNWLPIQSGGGDFELACERTFVISTGTPSNVK</sequence>
<dbReference type="RefSeq" id="XP_031946833.1">
    <property type="nucleotide sequence ID" value="XM_032085881.1"/>
</dbReference>
<dbReference type="InterPro" id="IPR010621">
    <property type="entry name" value="DUF1214"/>
</dbReference>
<dbReference type="EMBL" id="ML736739">
    <property type="protein sequence ID" value="KAE8409514.1"/>
    <property type="molecule type" value="Genomic_DNA"/>
</dbReference>
<dbReference type="InterPro" id="IPR037049">
    <property type="entry name" value="DUF1214_C_sf"/>
</dbReference>
<gene>
    <name evidence="2" type="ORF">BDV37DRAFT_277857</name>
</gene>
<dbReference type="Pfam" id="PF06742">
    <property type="entry name" value="DUF1214"/>
    <property type="match status" value="1"/>
</dbReference>
<feature type="domain" description="DUF1214" evidence="1">
    <location>
        <begin position="62"/>
        <end position="147"/>
    </location>
</feature>
<dbReference type="AlphaFoldDB" id="A0A5N7DSY4"/>
<reference evidence="2 3" key="1">
    <citation type="submission" date="2019-04" db="EMBL/GenBank/DDBJ databases">
        <authorList>
            <consortium name="DOE Joint Genome Institute"/>
            <person name="Mondo S."/>
            <person name="Kjaerbolling I."/>
            <person name="Vesth T."/>
            <person name="Frisvad J.C."/>
            <person name="Nybo J.L."/>
            <person name="Theobald S."/>
            <person name="Kildgaard S."/>
            <person name="Isbrandt T."/>
            <person name="Kuo A."/>
            <person name="Sato A."/>
            <person name="Lyhne E.K."/>
            <person name="Kogle M.E."/>
            <person name="Wiebenga A."/>
            <person name="Kun R.S."/>
            <person name="Lubbers R.J."/>
            <person name="Makela M.R."/>
            <person name="Barry K."/>
            <person name="Chovatia M."/>
            <person name="Clum A."/>
            <person name="Daum C."/>
            <person name="Haridas S."/>
            <person name="He G."/>
            <person name="LaButti K."/>
            <person name="Lipzen A."/>
            <person name="Riley R."/>
            <person name="Salamov A."/>
            <person name="Simmons B.A."/>
            <person name="Magnuson J.K."/>
            <person name="Henrissat B."/>
            <person name="Mortensen U.H."/>
            <person name="Larsen T.O."/>
            <person name="Devries R.P."/>
            <person name="Grigoriev I.V."/>
            <person name="Machida M."/>
            <person name="Baker S.E."/>
            <person name="Andersen M.R."/>
            <person name="Cantor M.N."/>
            <person name="Hua S.X."/>
        </authorList>
    </citation>
    <scope>NUCLEOTIDE SEQUENCE [LARGE SCALE GENOMIC DNA]</scope>
    <source>
        <strain evidence="2 3">CBS 119388</strain>
    </source>
</reference>
<proteinExistence type="predicted"/>
<dbReference type="GeneID" id="43670572"/>
<evidence type="ECO:0000259" key="1">
    <source>
        <dbReference type="Pfam" id="PF06742"/>
    </source>
</evidence>
<dbReference type="OrthoDB" id="2018906at2759"/>
<evidence type="ECO:0000313" key="3">
    <source>
        <dbReference type="Proteomes" id="UP000325579"/>
    </source>
</evidence>
<organism evidence="2 3">
    <name type="scientific">Aspergillus pseudonomiae</name>
    <dbReference type="NCBI Taxonomy" id="1506151"/>
    <lineage>
        <taxon>Eukaryota</taxon>
        <taxon>Fungi</taxon>
        <taxon>Dikarya</taxon>
        <taxon>Ascomycota</taxon>
        <taxon>Pezizomycotina</taxon>
        <taxon>Eurotiomycetes</taxon>
        <taxon>Eurotiomycetidae</taxon>
        <taxon>Eurotiales</taxon>
        <taxon>Aspergillaceae</taxon>
        <taxon>Aspergillus</taxon>
        <taxon>Aspergillus subgen. Circumdati</taxon>
    </lineage>
</organism>
<protein>
    <recommendedName>
        <fullName evidence="1">DUF1214 domain-containing protein</fullName>
    </recommendedName>
</protein>
<keyword evidence="3" id="KW-1185">Reference proteome</keyword>
<dbReference type="Proteomes" id="UP000325579">
    <property type="component" value="Unassembled WGS sequence"/>
</dbReference>
<evidence type="ECO:0000313" key="2">
    <source>
        <dbReference type="EMBL" id="KAE8409514.1"/>
    </source>
</evidence>
<dbReference type="SUPFAM" id="SSF160935">
    <property type="entry name" value="VPA0735-like"/>
    <property type="match status" value="1"/>
</dbReference>
<dbReference type="Gene3D" id="2.60.120.600">
    <property type="entry name" value="Domain of unknown function DUF1214, C-terminal domain"/>
    <property type="match status" value="1"/>
</dbReference>
<accession>A0A5N7DSY4</accession>
<name>A0A5N7DSY4_9EURO</name>